<dbReference type="STRING" id="296218.AWN68_18190"/>
<dbReference type="OrthoDB" id="1123130at2"/>
<comment type="caution">
    <text evidence="2">The sequence shown here is derived from an EMBL/GenBank/DDBJ whole genome shotgun (WGS) entry which is preliminary data.</text>
</comment>
<accession>A0A150XEM8</accession>
<organism evidence="2 3">
    <name type="scientific">Roseivirga echinicomitans</name>
    <dbReference type="NCBI Taxonomy" id="296218"/>
    <lineage>
        <taxon>Bacteria</taxon>
        <taxon>Pseudomonadati</taxon>
        <taxon>Bacteroidota</taxon>
        <taxon>Cytophagia</taxon>
        <taxon>Cytophagales</taxon>
        <taxon>Roseivirgaceae</taxon>
        <taxon>Roseivirga</taxon>
    </lineage>
</organism>
<gene>
    <name evidence="2" type="ORF">AWN68_18190</name>
</gene>
<feature type="transmembrane region" description="Helical" evidence="1">
    <location>
        <begin position="310"/>
        <end position="332"/>
    </location>
</feature>
<reference evidence="2 3" key="1">
    <citation type="submission" date="2016-01" db="EMBL/GenBank/DDBJ databases">
        <title>Genome sequencing of Roseivirga echinicomitans KMM 6058.</title>
        <authorList>
            <person name="Selvaratnam C."/>
            <person name="Thevarajoo S."/>
            <person name="Goh K.M."/>
            <person name="Ee R."/>
            <person name="Chan K.-G."/>
            <person name="Chong C.S."/>
        </authorList>
    </citation>
    <scope>NUCLEOTIDE SEQUENCE [LARGE SCALE GENOMIC DNA]</scope>
    <source>
        <strain evidence="2 3">KMM 6058</strain>
    </source>
</reference>
<keyword evidence="1" id="KW-0812">Transmembrane</keyword>
<evidence type="ECO:0000313" key="3">
    <source>
        <dbReference type="Proteomes" id="UP000075615"/>
    </source>
</evidence>
<dbReference type="EMBL" id="LRDB01000014">
    <property type="protein sequence ID" value="KYG77163.1"/>
    <property type="molecule type" value="Genomic_DNA"/>
</dbReference>
<protein>
    <recommendedName>
        <fullName evidence="4">Pentapeptide repeat-containing protein</fullName>
    </recommendedName>
</protein>
<dbReference type="InterPro" id="IPR001646">
    <property type="entry name" value="5peptide_repeat"/>
</dbReference>
<dbReference type="SUPFAM" id="SSF141571">
    <property type="entry name" value="Pentapeptide repeat-like"/>
    <property type="match status" value="1"/>
</dbReference>
<keyword evidence="1" id="KW-0472">Membrane</keyword>
<keyword evidence="3" id="KW-1185">Reference proteome</keyword>
<dbReference type="Proteomes" id="UP000075615">
    <property type="component" value="Unassembled WGS sequence"/>
</dbReference>
<sequence>MEKEKLLIVDHEDVFALCDAVDFKKYRAINFFENYEFSFEEGQSLRPNSFCNRRYPTPADLNEVVFKNCHFKSYVKVTTSNRNVTFEGCDFFEDVSLQNSRFTGKVRFRGCRFHKKTNFRNTKFEGLVDFWRTHFFQETIFYKTDFLKVAVFSAAIFEKNVLFTYSLINHLILFRGTVFRKGLDLSLAIIPGQIGAFDLRVSDFKSLKRKLNDDEFEDAVSKNGDIPIKNKRETLRLFKEQYEKTSNTVESIPFKVLEKKTLLVEQRINLYRLRKKDIKGKKEPWFRFLIEKWKSIFNIGILRLNWMSNYYGAAYVQGVLFTLLVGALFFYLSLLGTSKYEFAWNFDPNIVRSEIANYAYFLLPIHRFDYLGQEFCEKFELYNGFYLFDLLGRVFIGYGIYQTAQAFRKFK</sequence>
<dbReference type="AlphaFoldDB" id="A0A150XEM8"/>
<proteinExistence type="predicted"/>
<dbReference type="RefSeq" id="WP_068415296.1">
    <property type="nucleotide sequence ID" value="NZ_LRDB01000014.1"/>
</dbReference>
<evidence type="ECO:0000256" key="1">
    <source>
        <dbReference type="SAM" id="Phobius"/>
    </source>
</evidence>
<dbReference type="Gene3D" id="2.160.20.80">
    <property type="entry name" value="E3 ubiquitin-protein ligase SopA"/>
    <property type="match status" value="1"/>
</dbReference>
<evidence type="ECO:0008006" key="4">
    <source>
        <dbReference type="Google" id="ProtNLM"/>
    </source>
</evidence>
<name>A0A150XEM8_9BACT</name>
<evidence type="ECO:0000313" key="2">
    <source>
        <dbReference type="EMBL" id="KYG77163.1"/>
    </source>
</evidence>
<dbReference type="Pfam" id="PF13576">
    <property type="entry name" value="Pentapeptide_3"/>
    <property type="match status" value="1"/>
</dbReference>
<keyword evidence="1" id="KW-1133">Transmembrane helix</keyword>